<feature type="region of interest" description="Disordered" evidence="1">
    <location>
        <begin position="103"/>
        <end position="164"/>
    </location>
</feature>
<feature type="compositionally biased region" description="Pro residues" evidence="1">
    <location>
        <begin position="148"/>
        <end position="164"/>
    </location>
</feature>
<name>A0A9W6PK98_9ACTN</name>
<protein>
    <submittedName>
        <fullName evidence="2">Uncharacterized protein</fullName>
    </submittedName>
</protein>
<evidence type="ECO:0000256" key="1">
    <source>
        <dbReference type="SAM" id="MobiDB-lite"/>
    </source>
</evidence>
<dbReference type="AlphaFoldDB" id="A0A9W6PK98"/>
<dbReference type="Proteomes" id="UP001165143">
    <property type="component" value="Unassembled WGS sequence"/>
</dbReference>
<proteinExistence type="predicted"/>
<accession>A0A9W6PK98</accession>
<evidence type="ECO:0000313" key="2">
    <source>
        <dbReference type="EMBL" id="GLW57849.1"/>
    </source>
</evidence>
<reference evidence="2" key="1">
    <citation type="submission" date="2023-02" db="EMBL/GenBank/DDBJ databases">
        <title>Kitasatospora phosalacinea NBRC 14362.</title>
        <authorList>
            <person name="Ichikawa N."/>
            <person name="Sato H."/>
            <person name="Tonouchi N."/>
        </authorList>
    </citation>
    <scope>NUCLEOTIDE SEQUENCE</scope>
    <source>
        <strain evidence="2">NBRC 14362</strain>
    </source>
</reference>
<comment type="caution">
    <text evidence="2">The sequence shown here is derived from an EMBL/GenBank/DDBJ whole genome shotgun (WGS) entry which is preliminary data.</text>
</comment>
<feature type="compositionally biased region" description="Basic and acidic residues" evidence="1">
    <location>
        <begin position="103"/>
        <end position="113"/>
    </location>
</feature>
<dbReference type="EMBL" id="BSRX01000043">
    <property type="protein sequence ID" value="GLW57849.1"/>
    <property type="molecule type" value="Genomic_DNA"/>
</dbReference>
<gene>
    <name evidence="2" type="ORF">Kpho01_58600</name>
</gene>
<organism evidence="2 3">
    <name type="scientific">Kitasatospora phosalacinea</name>
    <dbReference type="NCBI Taxonomy" id="2065"/>
    <lineage>
        <taxon>Bacteria</taxon>
        <taxon>Bacillati</taxon>
        <taxon>Actinomycetota</taxon>
        <taxon>Actinomycetes</taxon>
        <taxon>Kitasatosporales</taxon>
        <taxon>Streptomycetaceae</taxon>
        <taxon>Kitasatospora</taxon>
    </lineage>
</organism>
<evidence type="ECO:0000313" key="3">
    <source>
        <dbReference type="Proteomes" id="UP001165143"/>
    </source>
</evidence>
<sequence>MSVLGGNAPCLPQPEFSYPLGHAKAGCVRWSCPEWCRWHHDKWPGLEPGRIELPARPGVAEGQALGEVRAAYSPEEISQSLTATANRREEVRRERVLNALEEHLRTVHNDHASGADSLSPQPTSPRRRGTATSGVRGEPAPLQCAEPAPVPAGGPGPPPDRAGD</sequence>